<feature type="region of interest" description="Disordered" evidence="10">
    <location>
        <begin position="178"/>
        <end position="206"/>
    </location>
</feature>
<dbReference type="GO" id="GO:0051726">
    <property type="term" value="P:regulation of cell cycle"/>
    <property type="evidence" value="ECO:0007669"/>
    <property type="project" value="TreeGrafter"/>
</dbReference>
<dbReference type="InterPro" id="IPR045216">
    <property type="entry name" value="CK2_alpha"/>
</dbReference>
<dbReference type="GO" id="GO:0005524">
    <property type="term" value="F:ATP binding"/>
    <property type="evidence" value="ECO:0007669"/>
    <property type="project" value="UniProtKB-UniRule"/>
</dbReference>
<comment type="catalytic activity">
    <reaction evidence="7">
        <text>L-threonyl-[protein] + ATP = O-phospho-L-threonyl-[protein] + ADP + H(+)</text>
        <dbReference type="Rhea" id="RHEA:46608"/>
        <dbReference type="Rhea" id="RHEA-COMP:11060"/>
        <dbReference type="Rhea" id="RHEA-COMP:11605"/>
        <dbReference type="ChEBI" id="CHEBI:15378"/>
        <dbReference type="ChEBI" id="CHEBI:30013"/>
        <dbReference type="ChEBI" id="CHEBI:30616"/>
        <dbReference type="ChEBI" id="CHEBI:61977"/>
        <dbReference type="ChEBI" id="CHEBI:456216"/>
        <dbReference type="EC" id="2.7.11.1"/>
    </reaction>
</comment>
<keyword evidence="3" id="KW-0808">Transferase</keyword>
<dbReference type="SMART" id="SM00220">
    <property type="entry name" value="S_TKc"/>
    <property type="match status" value="1"/>
</dbReference>
<dbReference type="InterPro" id="IPR017441">
    <property type="entry name" value="Protein_kinase_ATP_BS"/>
</dbReference>
<evidence type="ECO:0000256" key="3">
    <source>
        <dbReference type="ARBA" id="ARBA00022679"/>
    </source>
</evidence>
<dbReference type="SUPFAM" id="SSF56112">
    <property type="entry name" value="Protein kinase-like (PK-like)"/>
    <property type="match status" value="1"/>
</dbReference>
<dbReference type="Gene3D" id="3.30.200.20">
    <property type="entry name" value="Phosphorylase Kinase, domain 1"/>
    <property type="match status" value="1"/>
</dbReference>
<evidence type="ECO:0000313" key="15">
    <source>
        <dbReference type="Proteomes" id="UP000078560"/>
    </source>
</evidence>
<evidence type="ECO:0000256" key="2">
    <source>
        <dbReference type="ARBA" id="ARBA00022527"/>
    </source>
</evidence>
<evidence type="ECO:0000256" key="5">
    <source>
        <dbReference type="ARBA" id="ARBA00022777"/>
    </source>
</evidence>
<dbReference type="GO" id="GO:0005634">
    <property type="term" value="C:nucleus"/>
    <property type="evidence" value="ECO:0007669"/>
    <property type="project" value="TreeGrafter"/>
</dbReference>
<feature type="region of interest" description="Disordered" evidence="10">
    <location>
        <begin position="57"/>
        <end position="116"/>
    </location>
</feature>
<dbReference type="InterPro" id="IPR008271">
    <property type="entry name" value="Ser/Thr_kinase_AS"/>
</dbReference>
<evidence type="ECO:0000313" key="13">
    <source>
        <dbReference type="EMBL" id="SBT02753.1"/>
    </source>
</evidence>
<reference evidence="13" key="1">
    <citation type="submission" date="2016-05" db="EMBL/GenBank/DDBJ databases">
        <authorList>
            <person name="Lavstsen T."/>
            <person name="Jespersen J.S."/>
        </authorList>
    </citation>
    <scope>NUCLEOTIDE SEQUENCE [LARGE SCALE GENOMIC DNA]</scope>
</reference>
<evidence type="ECO:0000256" key="7">
    <source>
        <dbReference type="ARBA" id="ARBA00047899"/>
    </source>
</evidence>
<protein>
    <recommendedName>
        <fullName evidence="1">non-specific serine/threonine protein kinase</fullName>
        <ecNumber evidence="1">2.7.11.1</ecNumber>
    </recommendedName>
</protein>
<feature type="region of interest" description="Disordered" evidence="10">
    <location>
        <begin position="993"/>
        <end position="1018"/>
    </location>
</feature>
<proteinExistence type="predicted"/>
<feature type="compositionally biased region" description="Basic and acidic residues" evidence="10">
    <location>
        <begin position="80"/>
        <end position="100"/>
    </location>
</feature>
<evidence type="ECO:0000256" key="4">
    <source>
        <dbReference type="ARBA" id="ARBA00022741"/>
    </source>
</evidence>
<keyword evidence="6 9" id="KW-0067">ATP-binding</keyword>
<keyword evidence="4 9" id="KW-0547">Nucleotide-binding</keyword>
<dbReference type="InterPro" id="IPR000719">
    <property type="entry name" value="Prot_kinase_dom"/>
</dbReference>
<evidence type="ECO:0000259" key="11">
    <source>
        <dbReference type="PROSITE" id="PS50011"/>
    </source>
</evidence>
<dbReference type="Proteomes" id="UP000078546">
    <property type="component" value="Unassembled WGS sequence"/>
</dbReference>
<reference evidence="14 15" key="2">
    <citation type="submission" date="2016-05" db="EMBL/GenBank/DDBJ databases">
        <authorList>
            <person name="Naeem Raeece"/>
        </authorList>
    </citation>
    <scope>NUCLEOTIDE SEQUENCE [LARGE SCALE GENOMIC DNA]</scope>
</reference>
<evidence type="ECO:0000256" key="1">
    <source>
        <dbReference type="ARBA" id="ARBA00012513"/>
    </source>
</evidence>
<evidence type="ECO:0000313" key="12">
    <source>
        <dbReference type="EMBL" id="SBS82986.1"/>
    </source>
</evidence>
<comment type="catalytic activity">
    <reaction evidence="8">
        <text>L-seryl-[protein] + ATP = O-phospho-L-seryl-[protein] + ADP + H(+)</text>
        <dbReference type="Rhea" id="RHEA:17989"/>
        <dbReference type="Rhea" id="RHEA-COMP:9863"/>
        <dbReference type="Rhea" id="RHEA-COMP:11604"/>
        <dbReference type="ChEBI" id="CHEBI:15378"/>
        <dbReference type="ChEBI" id="CHEBI:29999"/>
        <dbReference type="ChEBI" id="CHEBI:30616"/>
        <dbReference type="ChEBI" id="CHEBI:83421"/>
        <dbReference type="ChEBI" id="CHEBI:456216"/>
        <dbReference type="EC" id="2.7.11.1"/>
    </reaction>
</comment>
<organism evidence="13 14">
    <name type="scientific">Plasmodium ovale curtisi</name>
    <dbReference type="NCBI Taxonomy" id="864141"/>
    <lineage>
        <taxon>Eukaryota</taxon>
        <taxon>Sar</taxon>
        <taxon>Alveolata</taxon>
        <taxon>Apicomplexa</taxon>
        <taxon>Aconoidasida</taxon>
        <taxon>Haemosporida</taxon>
        <taxon>Plasmodiidae</taxon>
        <taxon>Plasmodium</taxon>
        <taxon>Plasmodium (Plasmodium)</taxon>
    </lineage>
</organism>
<dbReference type="PROSITE" id="PS00107">
    <property type="entry name" value="PROTEIN_KINASE_ATP"/>
    <property type="match status" value="1"/>
</dbReference>
<keyword evidence="2" id="KW-0723">Serine/threonine-protein kinase</keyword>
<dbReference type="Pfam" id="PF00069">
    <property type="entry name" value="Pkinase"/>
    <property type="match status" value="1"/>
</dbReference>
<dbReference type="PANTHER" id="PTHR24054:SF0">
    <property type="entry name" value="CASEIN KINASE II SUBUNIT ALPHA"/>
    <property type="match status" value="1"/>
</dbReference>
<dbReference type="EC" id="2.7.11.1" evidence="1"/>
<dbReference type="Gene3D" id="1.10.510.10">
    <property type="entry name" value="Transferase(Phosphotransferase) domain 1"/>
    <property type="match status" value="1"/>
</dbReference>
<feature type="region of interest" description="Disordered" evidence="10">
    <location>
        <begin position="396"/>
        <end position="416"/>
    </location>
</feature>
<evidence type="ECO:0000313" key="14">
    <source>
        <dbReference type="Proteomes" id="UP000078546"/>
    </source>
</evidence>
<evidence type="ECO:0000256" key="8">
    <source>
        <dbReference type="ARBA" id="ARBA00048679"/>
    </source>
</evidence>
<dbReference type="PANTHER" id="PTHR24054">
    <property type="entry name" value="CASEIN KINASE II SUBUNIT ALPHA"/>
    <property type="match status" value="1"/>
</dbReference>
<evidence type="ECO:0000256" key="6">
    <source>
        <dbReference type="ARBA" id="ARBA00022840"/>
    </source>
</evidence>
<name>A0A1A8XC32_PLAOA</name>
<feature type="compositionally biased region" description="Polar residues" evidence="10">
    <location>
        <begin position="102"/>
        <end position="115"/>
    </location>
</feature>
<evidence type="ECO:0000256" key="10">
    <source>
        <dbReference type="SAM" id="MobiDB-lite"/>
    </source>
</evidence>
<dbReference type="Proteomes" id="UP000078560">
    <property type="component" value="Unassembled WGS sequence"/>
</dbReference>
<sequence>MERVTSRRIKNNLLSIEKSCEDEKKFLPKNKINMNKRKGVCANGESHDEVVKRHFKKMKNEKVSKDEKDKMQSTYLINTRNKERSKKESARKGVNKEKRSPLATSHTKSRTNSGTVARVNPIVKRVTFAKANYMDVKGNGEKHSMESNRKKESNFNNIISSCFKGSSGTVNRGISVAGNGNRTSMDSSRNLSNLTANRTGNRAGSHASNHLVNRVSYNVGNYAVNQEVDEPRYLNMKNDIECNLASYKRDQLEKRLQEKIKEKLLKPKKLSFHEKILGMRKSIIQRNNKEYAWCKNGSNSERTNSKMYRLEKIHNSILKRAIELNENFMSNKYDLSFLFNGDSNYESRKCGEMQNAKMNNNMRACRHTVGVHPCYENFKKSLSISQKKSYLYDHLNSSSSDSKTKESDNEEKEINDIEGSEQKCDNFYFNSFEERNREFMESLKYPFRKDFSKDKASMHKELLCRSFPRKIKGKIAKSREKLFFKKEKNVYNLCSYNFKRHLQMNRIRNAPNVLECGSGDEGRNNGRKRCYMVPFANRKRKACFNSPRENSLLEPKITHFCAMYSDYFEGEKLFRRPKTSYSSMLFEKNKNEETEFSGFDNDDLETMSGGLLNHQDLLINKRAKTNVHKDENGNDIPVEYEKNFWNDSKRDYYKKYCKSSVQLKKSEVEKLKVLIDFGPDDDYTIDSMFRFDNYYAKEEEKEKEYLTDDKLKNFNLELINGFLYDKQSLYEREMMENQKILSRVSFNHKNYDVKIDKLLNLFPRDFMKRYKIVKKLGEGVYGKVFKAESLEDSYLHFAVKVLRYFWPNFKYKFGSEEFAINEYNIMRILFHPNLVCLIDSFRVHTYRKGNVKTHRNQKTITESLSAEYDFSFQRHRKPEKVHYSPSRHSVERNNQYKNLVARSGITIEDLERNLFRGDIGKMNEHEQSNVDLYSSSRNLKMALGVAGNKGDNATYDSPMVMTTSNSAAIVAASNAAVSAIAAATASPIVTPAKGRRNEGYSCTGASSRKDGKRGRGNTELCIYPSKKKMKLSPLKDGMLLNQLSRKKRTRVDKLTFRKHSKKLKKIESKSNDHIENWDLFLVIEKCDCSLNDILNKTKKKHNTFIHHIKQCTAQYLPSERIDMSYDHIYNYVKYVYLPLKKIENRSFYPEMPSLTETQTKVIIYQMLQGVNHFHKKFVIHRDIKPANTLIKNIQYLSDGLNDPKEWIVKIADFGLGVYDHFLKAETKDCNIITLQYRPPEILCNSTLYNYSVDIWSVGITMCECLLGFVPVTSKFESSVLFKILVFRGLPDDNFDDLLEKEFLGELPRFKIDRIKMLEMIFTDIYGRRILSNDGLDLIDQFLSYDYKNRITADDALKHRWFKDVHLHLNEDLLKYYKKNANDRLCRVGITHEKPRNAYLSPVDEQNCHVLVVAVNYMKLKFF</sequence>
<keyword evidence="5 13" id="KW-0418">Kinase</keyword>
<evidence type="ECO:0000256" key="9">
    <source>
        <dbReference type="PROSITE-ProRule" id="PRU10141"/>
    </source>
</evidence>
<dbReference type="GO" id="GO:0005829">
    <property type="term" value="C:cytosol"/>
    <property type="evidence" value="ECO:0007669"/>
    <property type="project" value="TreeGrafter"/>
</dbReference>
<dbReference type="PROSITE" id="PS50011">
    <property type="entry name" value="PROTEIN_KINASE_DOM"/>
    <property type="match status" value="1"/>
</dbReference>
<dbReference type="GO" id="GO:0004674">
    <property type="term" value="F:protein serine/threonine kinase activity"/>
    <property type="evidence" value="ECO:0007669"/>
    <property type="project" value="UniProtKB-KW"/>
</dbReference>
<feature type="domain" description="Protein kinase" evidence="11">
    <location>
        <begin position="770"/>
        <end position="1361"/>
    </location>
</feature>
<dbReference type="EMBL" id="FLQV01003714">
    <property type="protein sequence ID" value="SBT02753.1"/>
    <property type="molecule type" value="Genomic_DNA"/>
</dbReference>
<dbReference type="PROSITE" id="PS00108">
    <property type="entry name" value="PROTEIN_KINASE_ST"/>
    <property type="match status" value="1"/>
</dbReference>
<feature type="compositionally biased region" description="Basic and acidic residues" evidence="10">
    <location>
        <begin position="402"/>
        <end position="416"/>
    </location>
</feature>
<dbReference type="InterPro" id="IPR011009">
    <property type="entry name" value="Kinase-like_dom_sf"/>
</dbReference>
<dbReference type="GO" id="GO:0005956">
    <property type="term" value="C:protein kinase CK2 complex"/>
    <property type="evidence" value="ECO:0007669"/>
    <property type="project" value="TreeGrafter"/>
</dbReference>
<gene>
    <name evidence="13" type="ORF">POVCU1_080400</name>
    <name evidence="12" type="ORF">POVCU2_0018280</name>
</gene>
<dbReference type="FunFam" id="1.10.510.10:FF:000776">
    <property type="entry name" value="Cdc2-related protein kinase 4"/>
    <property type="match status" value="1"/>
</dbReference>
<feature type="compositionally biased region" description="Basic and acidic residues" evidence="10">
    <location>
        <begin position="57"/>
        <end position="71"/>
    </location>
</feature>
<accession>A0A1A8XC32</accession>
<feature type="binding site" evidence="9">
    <location>
        <position position="800"/>
    </location>
    <ligand>
        <name>ATP</name>
        <dbReference type="ChEBI" id="CHEBI:30616"/>
    </ligand>
</feature>
<dbReference type="EMBL" id="FLQU01000238">
    <property type="protein sequence ID" value="SBS82986.1"/>
    <property type="molecule type" value="Genomic_DNA"/>
</dbReference>